<evidence type="ECO:0000313" key="8">
    <source>
        <dbReference type="EMBL" id="KAB2951791.1"/>
    </source>
</evidence>
<evidence type="ECO:0000256" key="3">
    <source>
        <dbReference type="ARBA" id="ARBA00050326"/>
    </source>
</evidence>
<keyword evidence="9" id="KW-1185">Reference proteome</keyword>
<evidence type="ECO:0000256" key="5">
    <source>
        <dbReference type="ARBA" id="ARBA00066984"/>
    </source>
</evidence>
<proteinExistence type="inferred from homology"/>
<dbReference type="FunFam" id="3.40.605.10:FF:000007">
    <property type="entry name" value="NAD/NADP-dependent betaine aldehyde dehydrogenase"/>
    <property type="match status" value="1"/>
</dbReference>
<reference evidence="8 9" key="1">
    <citation type="submission" date="2019-10" db="EMBL/GenBank/DDBJ databases">
        <title>Whole-genome sequence of the extremophile Heliorestis acidaminivorans DSM 24790.</title>
        <authorList>
            <person name="Kyndt J.A."/>
            <person name="Meyer T.E."/>
        </authorList>
    </citation>
    <scope>NUCLEOTIDE SEQUENCE [LARGE SCALE GENOMIC DNA]</scope>
    <source>
        <strain evidence="8 9">DSM 24790</strain>
    </source>
</reference>
<organism evidence="8 9">
    <name type="scientific">Heliorestis acidaminivorans</name>
    <dbReference type="NCBI Taxonomy" id="553427"/>
    <lineage>
        <taxon>Bacteria</taxon>
        <taxon>Bacillati</taxon>
        <taxon>Bacillota</taxon>
        <taxon>Clostridia</taxon>
        <taxon>Eubacteriales</taxon>
        <taxon>Heliobacteriaceae</taxon>
        <taxon>Heliorestis</taxon>
    </lineage>
</organism>
<dbReference type="PANTHER" id="PTHR42991:SF1">
    <property type="entry name" value="ALDEHYDE DEHYDROGENASE"/>
    <property type="match status" value="1"/>
</dbReference>
<evidence type="ECO:0000256" key="4">
    <source>
        <dbReference type="ARBA" id="ARBA00054572"/>
    </source>
</evidence>
<feature type="domain" description="Aldehyde dehydrogenase" evidence="7">
    <location>
        <begin position="23"/>
        <end position="471"/>
    </location>
</feature>
<protein>
    <recommendedName>
        <fullName evidence="6">3-sulfolactaldehyde dehydrogenase</fullName>
        <ecNumber evidence="5">1.2.1.97</ecNumber>
    </recommendedName>
</protein>
<evidence type="ECO:0000313" key="9">
    <source>
        <dbReference type="Proteomes" id="UP000468766"/>
    </source>
</evidence>
<dbReference type="EMBL" id="WBXO01000009">
    <property type="protein sequence ID" value="KAB2951791.1"/>
    <property type="molecule type" value="Genomic_DNA"/>
</dbReference>
<comment type="caution">
    <text evidence="8">The sequence shown here is derived from an EMBL/GenBank/DDBJ whole genome shotgun (WGS) entry which is preliminary data.</text>
</comment>
<sequence length="478" mass="51585">MLSETKSYGLLIDGQEIFTDDLLPVKDKYTGDTVALISQARQEDVEAAVASAKRALNKPLSPYSRAQILMKASTIIKSRREELASLIAKEAGKPLKDALVEVSRAMETFRLSAEEATRITGEMVPVEAYPGSENRLAFTIRVPRGLICAITPFNFPLNLLCHKVAPALAAGNAVIAKPASVTPLSALMVGKILEEAGLPAGWYSLIVGPGSTVGEWLLDDPAINYYTFTGSYEIGKRIQERAGLRKTTLELGSNSATIIHKDADLEKAAPLCARMAFANAGQVCISVQRLLVHRDVYQAFASALVKHTKALVVGNPKDPATDVGPMISTKEADRVMAWIKEAVEGGAQLLHGGTREANLIEPTILADVNSEMKVWCQEIFGPVVTVVPYDHIEEAIEKTNDSEYGLQAGIFTSSIDIALTCAKRLHVGGVIINDTSAHRTDSMPYGGVKNSGTGREGPKYAVQEMTESKVILFNHQVL</sequence>
<name>A0A6I0F3P9_9FIRM</name>
<dbReference type="OrthoDB" id="9762913at2"/>
<accession>A0A6I0F3P9</accession>
<dbReference type="Proteomes" id="UP000468766">
    <property type="component" value="Unassembled WGS sequence"/>
</dbReference>
<gene>
    <name evidence="8" type="ORF">F9B85_10890</name>
</gene>
<dbReference type="Gene3D" id="3.40.309.10">
    <property type="entry name" value="Aldehyde Dehydrogenase, Chain A, domain 2"/>
    <property type="match status" value="1"/>
</dbReference>
<dbReference type="EC" id="1.2.1.97" evidence="5"/>
<keyword evidence="2" id="KW-0560">Oxidoreductase</keyword>
<comment type="function">
    <text evidence="4">Part of the sulfo-TAL (or sulfo-SFT) pathway, a D-sulfoquinovose degradation pathway that produces sulfolactate (SL). Catalyzes the oxidation of 3-sulfolactaldehyde (SLA) to sulfolactate (SL).</text>
</comment>
<dbReference type="SUPFAM" id="SSF53720">
    <property type="entry name" value="ALDH-like"/>
    <property type="match status" value="1"/>
</dbReference>
<dbReference type="AlphaFoldDB" id="A0A6I0F3P9"/>
<evidence type="ECO:0000256" key="6">
    <source>
        <dbReference type="ARBA" id="ARBA00067277"/>
    </source>
</evidence>
<dbReference type="PANTHER" id="PTHR42991">
    <property type="entry name" value="ALDEHYDE DEHYDROGENASE"/>
    <property type="match status" value="1"/>
</dbReference>
<dbReference type="InterPro" id="IPR016161">
    <property type="entry name" value="Ald_DH/histidinol_DH"/>
</dbReference>
<evidence type="ECO:0000256" key="1">
    <source>
        <dbReference type="ARBA" id="ARBA00009986"/>
    </source>
</evidence>
<dbReference type="InterPro" id="IPR016163">
    <property type="entry name" value="Ald_DH_C"/>
</dbReference>
<dbReference type="GO" id="GO:0008911">
    <property type="term" value="F:lactaldehyde dehydrogenase (NAD+) activity"/>
    <property type="evidence" value="ECO:0007669"/>
    <property type="project" value="TreeGrafter"/>
</dbReference>
<dbReference type="Gene3D" id="3.40.605.10">
    <property type="entry name" value="Aldehyde Dehydrogenase, Chain A, domain 1"/>
    <property type="match status" value="1"/>
</dbReference>
<dbReference type="CDD" id="cd07149">
    <property type="entry name" value="ALDH_y4uC"/>
    <property type="match status" value="1"/>
</dbReference>
<comment type="catalytic activity">
    <reaction evidence="3">
        <text>(2S)-3-sulfolactaldehyde + NAD(+) + H2O = (2S)-3-sulfolactate + NADH + 2 H(+)</text>
        <dbReference type="Rhea" id="RHEA:47932"/>
        <dbReference type="ChEBI" id="CHEBI:15377"/>
        <dbReference type="ChEBI" id="CHEBI:15378"/>
        <dbReference type="ChEBI" id="CHEBI:57540"/>
        <dbReference type="ChEBI" id="CHEBI:57945"/>
        <dbReference type="ChEBI" id="CHEBI:61289"/>
        <dbReference type="ChEBI" id="CHEBI:90109"/>
        <dbReference type="EC" id="1.2.1.97"/>
    </reaction>
    <physiologicalReaction direction="left-to-right" evidence="3">
        <dbReference type="Rhea" id="RHEA:47933"/>
    </physiologicalReaction>
</comment>
<dbReference type="InterPro" id="IPR016162">
    <property type="entry name" value="Ald_DH_N"/>
</dbReference>
<evidence type="ECO:0000256" key="2">
    <source>
        <dbReference type="ARBA" id="ARBA00023002"/>
    </source>
</evidence>
<dbReference type="Pfam" id="PF00171">
    <property type="entry name" value="Aldedh"/>
    <property type="match status" value="1"/>
</dbReference>
<evidence type="ECO:0000259" key="7">
    <source>
        <dbReference type="Pfam" id="PF00171"/>
    </source>
</evidence>
<dbReference type="InterPro" id="IPR015590">
    <property type="entry name" value="Aldehyde_DH_dom"/>
</dbReference>
<comment type="similarity">
    <text evidence="1">Belongs to the aldehyde dehydrogenase family.</text>
</comment>
<dbReference type="FunFam" id="3.40.309.10:FF:000009">
    <property type="entry name" value="Aldehyde dehydrogenase A"/>
    <property type="match status" value="1"/>
</dbReference>
<dbReference type="InterPro" id="IPR051020">
    <property type="entry name" value="ALDH-related_metabolic_enz"/>
</dbReference>